<dbReference type="Gene3D" id="3.90.400.10">
    <property type="entry name" value="Oligo-1,6-glucosidase, Domain 2"/>
    <property type="match status" value="1"/>
</dbReference>
<dbReference type="AlphaFoldDB" id="A0A427YKG5"/>
<comment type="caution">
    <text evidence="4">The sequence shown here is derived from an EMBL/GenBank/DDBJ whole genome shotgun (WGS) entry which is preliminary data.</text>
</comment>
<dbReference type="SMART" id="SM00642">
    <property type="entry name" value="Aamy"/>
    <property type="match status" value="1"/>
</dbReference>
<keyword evidence="2" id="KW-0462">Maltose metabolism</keyword>
<dbReference type="PANTHER" id="PTHR10357">
    <property type="entry name" value="ALPHA-AMYLASE FAMILY MEMBER"/>
    <property type="match status" value="1"/>
</dbReference>
<dbReference type="EMBL" id="RSCD01000008">
    <property type="protein sequence ID" value="RSH91570.1"/>
    <property type="molecule type" value="Genomic_DNA"/>
</dbReference>
<proteinExistence type="inferred from homology"/>
<protein>
    <recommendedName>
        <fullName evidence="3">Glycosyl hydrolase family 13 catalytic domain-containing protein</fullName>
    </recommendedName>
</protein>
<dbReference type="InterPro" id="IPR006047">
    <property type="entry name" value="GH13_cat_dom"/>
</dbReference>
<dbReference type="Pfam" id="PF00128">
    <property type="entry name" value="Alpha-amylase"/>
    <property type="match status" value="1"/>
</dbReference>
<dbReference type="SUPFAM" id="SSF51011">
    <property type="entry name" value="Glycosyl hydrolase domain"/>
    <property type="match status" value="1"/>
</dbReference>
<evidence type="ECO:0000259" key="3">
    <source>
        <dbReference type="SMART" id="SM00642"/>
    </source>
</evidence>
<feature type="domain" description="Glycosyl hydrolase family 13 catalytic" evidence="3">
    <location>
        <begin position="106"/>
        <end position="547"/>
    </location>
</feature>
<name>A0A427YKG5_9TREE</name>
<dbReference type="STRING" id="1890683.A0A427YKG5"/>
<gene>
    <name evidence="4" type="ORF">EHS25_009869</name>
</gene>
<sequence length="631" mass="72236">MLTVPQQATAALYYIQHRLASDPQDAPLLQDKAFCSRLERHFVTLFGIFTELYGYRVDCLENILALIRECGNSWRDRPDDLKAMDAARDKDPEWFLSNKMLGGVCYVDRYASNLDGIKAKIPYFKELGLTYLHLMPIFLAPQPHNDGGYAVSSYRDVDPRLGDMDKFKDVAKALREAGISLVIDFVFNHTSNEHEWARKALEGSTEHEGYYWIFPDRTVPSAFEQTTREIFPDDHPGSFVQLPDGRWIWSTFYHFQWDLNYSNPAVFRAMARELLYLANCGVEILRMDAVAFIWKQMGTDCENLPEAHKLLRGFNAVCRIAAPSLLFKSEAIVHPDFVAQYIDPMECQLSYNPLQMALIWEGLATRDCQMLNQALERRHNIASGCAWVNYMRSHDDIGWTFADEDALELGKEGFSHRRFLNAFFVNRHPGSFSRGVPFQDNPRTGDCRISGTTASLAGLETGEAGAIDRILLGHSIVMSTGGIPLIYLGDEVGQLNDYSYMTDPSKWDDSRWVNRPPYPSDRYAQRTDRNTDAGKLYEGFRQLIKLRGKTDAFKGGRLVGFRTHNKHVLGYQRLGTSSSVVCLANFDDQPQWVGREVFQFSEAWDIITSRKIDLNEGIHLMSHQYVWLERR</sequence>
<evidence type="ECO:0000256" key="1">
    <source>
        <dbReference type="ARBA" id="ARBA00008061"/>
    </source>
</evidence>
<dbReference type="InterPro" id="IPR013780">
    <property type="entry name" value="Glyco_hydro_b"/>
</dbReference>
<evidence type="ECO:0000313" key="5">
    <source>
        <dbReference type="Proteomes" id="UP000279259"/>
    </source>
</evidence>
<keyword evidence="5" id="KW-1185">Reference proteome</keyword>
<dbReference type="InterPro" id="IPR044077">
    <property type="entry name" value="Amylosucrase"/>
</dbReference>
<dbReference type="InterPro" id="IPR045857">
    <property type="entry name" value="O16G_dom_2"/>
</dbReference>
<accession>A0A427YKG5</accession>
<dbReference type="Gene3D" id="2.60.40.1180">
    <property type="entry name" value="Golgi alpha-mannosidase II"/>
    <property type="match status" value="1"/>
</dbReference>
<dbReference type="GO" id="GO:0047669">
    <property type="term" value="F:amylosucrase activity"/>
    <property type="evidence" value="ECO:0007669"/>
    <property type="project" value="InterPro"/>
</dbReference>
<dbReference type="Gene3D" id="3.20.20.80">
    <property type="entry name" value="Glycosidases"/>
    <property type="match status" value="1"/>
</dbReference>
<dbReference type="Gene3D" id="1.10.1740.10">
    <property type="match status" value="1"/>
</dbReference>
<dbReference type="SUPFAM" id="SSF51445">
    <property type="entry name" value="(Trans)glycosidases"/>
    <property type="match status" value="1"/>
</dbReference>
<dbReference type="CDD" id="cd11324">
    <property type="entry name" value="AmyAc_Amylosucrase"/>
    <property type="match status" value="1"/>
</dbReference>
<dbReference type="GO" id="GO:0016052">
    <property type="term" value="P:carbohydrate catabolic process"/>
    <property type="evidence" value="ECO:0007669"/>
    <property type="project" value="UniProtKB-ARBA"/>
</dbReference>
<evidence type="ECO:0000256" key="2">
    <source>
        <dbReference type="ARBA" id="ARBA00026248"/>
    </source>
</evidence>
<dbReference type="GO" id="GO:0090599">
    <property type="term" value="F:alpha-glucosidase activity"/>
    <property type="evidence" value="ECO:0007669"/>
    <property type="project" value="UniProtKB-ARBA"/>
</dbReference>
<dbReference type="GO" id="GO:0000023">
    <property type="term" value="P:maltose metabolic process"/>
    <property type="evidence" value="ECO:0007669"/>
    <property type="project" value="UniProtKB-KW"/>
</dbReference>
<reference evidence="4 5" key="1">
    <citation type="submission" date="2018-11" db="EMBL/GenBank/DDBJ databases">
        <title>Genome sequence of Saitozyma podzolica DSM 27192.</title>
        <authorList>
            <person name="Aliyu H."/>
            <person name="Gorte O."/>
            <person name="Ochsenreither K."/>
        </authorList>
    </citation>
    <scope>NUCLEOTIDE SEQUENCE [LARGE SCALE GENOMIC DNA]</scope>
    <source>
        <strain evidence="4 5">DSM 27192</strain>
    </source>
</reference>
<organism evidence="4 5">
    <name type="scientific">Saitozyma podzolica</name>
    <dbReference type="NCBI Taxonomy" id="1890683"/>
    <lineage>
        <taxon>Eukaryota</taxon>
        <taxon>Fungi</taxon>
        <taxon>Dikarya</taxon>
        <taxon>Basidiomycota</taxon>
        <taxon>Agaricomycotina</taxon>
        <taxon>Tremellomycetes</taxon>
        <taxon>Tremellales</taxon>
        <taxon>Trimorphomycetaceae</taxon>
        <taxon>Saitozyma</taxon>
    </lineage>
</organism>
<dbReference type="PANTHER" id="PTHR10357:SF213">
    <property type="entry name" value="ALPHA AMYLASE CATALYTIC REGION"/>
    <property type="match status" value="1"/>
</dbReference>
<dbReference type="OrthoDB" id="204980at2759"/>
<evidence type="ECO:0000313" key="4">
    <source>
        <dbReference type="EMBL" id="RSH91570.1"/>
    </source>
</evidence>
<dbReference type="InterPro" id="IPR017853">
    <property type="entry name" value="GH"/>
</dbReference>
<dbReference type="Proteomes" id="UP000279259">
    <property type="component" value="Unassembled WGS sequence"/>
</dbReference>
<comment type="similarity">
    <text evidence="1">Belongs to the glycosyl hydrolase 13 family.</text>
</comment>